<keyword evidence="3" id="KW-1005">Bacterial flagellum biogenesis</keyword>
<gene>
    <name evidence="6" type="ORF">EBB45_08250</name>
</gene>
<dbReference type="Proteomes" id="UP000274033">
    <property type="component" value="Unassembled WGS sequence"/>
</dbReference>
<dbReference type="RefSeq" id="WP_124764007.1">
    <property type="nucleotide sequence ID" value="NZ_JAFBDY010000005.1"/>
</dbReference>
<dbReference type="InterPro" id="IPR001635">
    <property type="entry name" value="Flag_hook_Flik"/>
</dbReference>
<dbReference type="Pfam" id="PF02120">
    <property type="entry name" value="Flg_hook"/>
    <property type="match status" value="1"/>
</dbReference>
<accession>A0A3N9UFN9</accession>
<proteinExistence type="inferred from homology"/>
<comment type="function">
    <text evidence="1">Controls the length of the flagellar hook.</text>
</comment>
<evidence type="ECO:0000313" key="6">
    <source>
        <dbReference type="EMBL" id="RQW74960.1"/>
    </source>
</evidence>
<reference evidence="6 7" key="1">
    <citation type="journal article" date="2013" name="J. Microbiol.">
        <title>Lysinibacillus chungkukjangi sp. nov., isolated from Chungkukjang, Korean fermented soybean food.</title>
        <authorList>
            <person name="Kim S.J."/>
            <person name="Jang Y.H."/>
            <person name="Hamada M."/>
            <person name="Ahn J.H."/>
            <person name="Weon H.Y."/>
            <person name="Suzuki K."/>
            <person name="Whang K.S."/>
            <person name="Kwon S.W."/>
        </authorList>
    </citation>
    <scope>NUCLEOTIDE SEQUENCE [LARGE SCALE GENOMIC DNA]</scope>
    <source>
        <strain evidence="6 7">MCCC 1A12701</strain>
    </source>
</reference>
<name>A0A3N9UFN9_9BACI</name>
<evidence type="ECO:0000256" key="3">
    <source>
        <dbReference type="ARBA" id="ARBA00022795"/>
    </source>
</evidence>
<feature type="compositionally biased region" description="Acidic residues" evidence="4">
    <location>
        <begin position="396"/>
        <end position="410"/>
    </location>
</feature>
<dbReference type="InterPro" id="IPR038610">
    <property type="entry name" value="FliK-like_C_sf"/>
</dbReference>
<protein>
    <submittedName>
        <fullName evidence="6">Flagellar hook-length control protein FliK</fullName>
    </submittedName>
</protein>
<keyword evidence="6" id="KW-0969">Cilium</keyword>
<organism evidence="6 7">
    <name type="scientific">Lysinibacillus composti</name>
    <dbReference type="NCBI Taxonomy" id="720633"/>
    <lineage>
        <taxon>Bacteria</taxon>
        <taxon>Bacillati</taxon>
        <taxon>Bacillota</taxon>
        <taxon>Bacilli</taxon>
        <taxon>Bacillales</taxon>
        <taxon>Bacillaceae</taxon>
        <taxon>Lysinibacillus</taxon>
    </lineage>
</organism>
<feature type="region of interest" description="Disordered" evidence="4">
    <location>
        <begin position="393"/>
        <end position="422"/>
    </location>
</feature>
<keyword evidence="7" id="KW-1185">Reference proteome</keyword>
<evidence type="ECO:0000259" key="5">
    <source>
        <dbReference type="Pfam" id="PF02120"/>
    </source>
</evidence>
<dbReference type="CDD" id="cd17470">
    <property type="entry name" value="T3SS_Flik_C"/>
    <property type="match status" value="1"/>
</dbReference>
<dbReference type="PRINTS" id="PR01007">
    <property type="entry name" value="FLGHOOKFLIK"/>
</dbReference>
<keyword evidence="6" id="KW-0966">Cell projection</keyword>
<evidence type="ECO:0000256" key="4">
    <source>
        <dbReference type="SAM" id="MobiDB-lite"/>
    </source>
</evidence>
<feature type="domain" description="Flagellar hook-length control protein-like C-terminal" evidence="5">
    <location>
        <begin position="299"/>
        <end position="377"/>
    </location>
</feature>
<dbReference type="OrthoDB" id="2112988at2"/>
<dbReference type="AlphaFoldDB" id="A0A3N9UFN9"/>
<keyword evidence="6" id="KW-0282">Flagellum</keyword>
<evidence type="ECO:0000256" key="1">
    <source>
        <dbReference type="ARBA" id="ARBA00003944"/>
    </source>
</evidence>
<dbReference type="Gene3D" id="3.30.750.140">
    <property type="match status" value="1"/>
</dbReference>
<dbReference type="EMBL" id="RRCT01000006">
    <property type="protein sequence ID" value="RQW74960.1"/>
    <property type="molecule type" value="Genomic_DNA"/>
</dbReference>
<dbReference type="GO" id="GO:0009424">
    <property type="term" value="C:bacterial-type flagellum hook"/>
    <property type="evidence" value="ECO:0007669"/>
    <property type="project" value="InterPro"/>
</dbReference>
<comment type="similarity">
    <text evidence="2">Belongs to the FliK family.</text>
</comment>
<evidence type="ECO:0000256" key="2">
    <source>
        <dbReference type="ARBA" id="ARBA00009149"/>
    </source>
</evidence>
<dbReference type="GO" id="GO:0044780">
    <property type="term" value="P:bacterial-type flagellum assembly"/>
    <property type="evidence" value="ECO:0007669"/>
    <property type="project" value="InterPro"/>
</dbReference>
<dbReference type="InterPro" id="IPR021136">
    <property type="entry name" value="Flagellar_hook_control-like_C"/>
</dbReference>
<evidence type="ECO:0000313" key="7">
    <source>
        <dbReference type="Proteomes" id="UP000274033"/>
    </source>
</evidence>
<comment type="caution">
    <text evidence="6">The sequence shown here is derived from an EMBL/GenBank/DDBJ whole genome shotgun (WGS) entry which is preliminary data.</text>
</comment>
<sequence>MNIGIMQLSNVSMPAKVNSIMSTKNQIMTKKTEGFEAVFNKFVASKETTHSTETTSHSPEEVEVKQLGEVLETDSMEEVLDLLGISHDDGLLMIQAGEEGQAVAIDEMMNLDDLLAVFNMNPQQLMGTLKQIIGSEQQPEVTDIWSLIGLVNEQAPNVISQLTAALQGEHNVTPNEAKQFLEFLKLAQVVGKNTDLLGDQPLQLAQLKDLFQNLVSEVQTTQTSQTTGKMAIQGFQQVVQQVVKQTETQADSVNDSVNQSTTTTTATTKTITISLPTTEKSVASEALVKEIQSLLNRSQIAKSQGTMKLLLKLNPENLGSIRIELLQKDGVLSARLLASTSTGKELLDSQLNQLKSAFAQANIQMDRIDIAQSLQQTDHNFRDQNMFGNLYKQQQEQEDTEPKEQDDEEAISFSEFLKNEEV</sequence>